<protein>
    <submittedName>
        <fullName evidence="2">Uncharacterized protein</fullName>
    </submittedName>
</protein>
<reference evidence="2 3" key="1">
    <citation type="submission" date="2023-02" db="EMBL/GenBank/DDBJ databases">
        <title>Streptococcus sp. Genome Sequencing and Assembly.</title>
        <authorList>
            <person name="Shore S.M."/>
            <person name="Nicholson T.L."/>
        </authorList>
    </citation>
    <scope>NUCLEOTIDE SEQUENCE [LARGE SCALE GENOMIC DNA]</scope>
    <source>
        <strain evidence="2 3">29896</strain>
    </source>
</reference>
<dbReference type="Proteomes" id="UP001304088">
    <property type="component" value="Chromosome"/>
</dbReference>
<feature type="transmembrane region" description="Helical" evidence="1">
    <location>
        <begin position="9"/>
        <end position="27"/>
    </location>
</feature>
<keyword evidence="1" id="KW-0812">Transmembrane</keyword>
<dbReference type="AlphaFoldDB" id="A0AA97A0K1"/>
<evidence type="ECO:0000313" key="2">
    <source>
        <dbReference type="EMBL" id="WNY46850.1"/>
    </source>
</evidence>
<accession>A0AA97A0K1</accession>
<gene>
    <name evidence="2" type="ORF">PXH68_08185</name>
</gene>
<feature type="transmembrane region" description="Helical" evidence="1">
    <location>
        <begin position="33"/>
        <end position="53"/>
    </location>
</feature>
<dbReference type="EMBL" id="CP118733">
    <property type="protein sequence ID" value="WNY46850.1"/>
    <property type="molecule type" value="Genomic_DNA"/>
</dbReference>
<dbReference type="KEGG" id="ssuv:PXH68_08185"/>
<organism evidence="2 3">
    <name type="scientific">Streptococcus suivaginalis</name>
    <dbReference type="NCBI Taxonomy" id="3028082"/>
    <lineage>
        <taxon>Bacteria</taxon>
        <taxon>Bacillati</taxon>
        <taxon>Bacillota</taxon>
        <taxon>Bacilli</taxon>
        <taxon>Lactobacillales</taxon>
        <taxon>Streptococcaceae</taxon>
        <taxon>Streptococcus</taxon>
    </lineage>
</organism>
<dbReference type="RefSeq" id="WP_248028258.1">
    <property type="nucleotide sequence ID" value="NZ_CP118733.1"/>
</dbReference>
<keyword evidence="3" id="KW-1185">Reference proteome</keyword>
<name>A0AA97A0K1_9STRE</name>
<evidence type="ECO:0000256" key="1">
    <source>
        <dbReference type="SAM" id="Phobius"/>
    </source>
</evidence>
<sequence>MKAFKGSDWLYPVNLVLAIVLAVLNYSRGSYGLGHIWAALAIFWVIRLVLLWIQRKKK</sequence>
<keyword evidence="1" id="KW-1133">Transmembrane helix</keyword>
<evidence type="ECO:0000313" key="3">
    <source>
        <dbReference type="Proteomes" id="UP001304088"/>
    </source>
</evidence>
<keyword evidence="1" id="KW-0472">Membrane</keyword>
<proteinExistence type="predicted"/>